<feature type="region of interest" description="Disordered" evidence="1">
    <location>
        <begin position="204"/>
        <end position="318"/>
    </location>
</feature>
<dbReference type="Proteomes" id="UP001153069">
    <property type="component" value="Unassembled WGS sequence"/>
</dbReference>
<protein>
    <submittedName>
        <fullName evidence="3">Helicase associated domain</fullName>
    </submittedName>
</protein>
<feature type="domain" description="Helicase-associated" evidence="2">
    <location>
        <begin position="320"/>
        <end position="379"/>
    </location>
</feature>
<gene>
    <name evidence="3" type="ORF">SEMRO_757_G197950.1</name>
</gene>
<evidence type="ECO:0000259" key="2">
    <source>
        <dbReference type="Pfam" id="PF03457"/>
    </source>
</evidence>
<accession>A0A9N8E7A2</accession>
<evidence type="ECO:0000313" key="3">
    <source>
        <dbReference type="EMBL" id="CAB9516051.1"/>
    </source>
</evidence>
<comment type="caution">
    <text evidence="3">The sequence shown here is derived from an EMBL/GenBank/DDBJ whole genome shotgun (WGS) entry which is preliminary data.</text>
</comment>
<feature type="compositionally biased region" description="Basic residues" evidence="1">
    <location>
        <begin position="278"/>
        <end position="287"/>
    </location>
</feature>
<sequence>MSSSLSTYGASVPMLYSTHEVRERRSVRHWIEKDALKSLQHMEQQQQDQPKEQPDQQPPSVPQVGPPLEIGLRKAIVVGFSGGWTAAGINLTFGRYTTNPYPSITISDGKHEVKAYLTAESSQSSAFWARPTLSVGSMIQIEKADFVLESTLLPPPPETTDAGSSTKPDDAYVLAVRSSIQHIDRKPVLDLNKSNKLKQWFNRKAASTDPPEQPMEPAQMGSTEQAGEEKDDNAGENDDDDSTSSDSSTESEHSSAEGETEGGGSKKEPTDDDSPAKAVRRRKHKRTLIASGVPEPSPQRRPPPAKKQYVQAGRGRPSKLSWEEKVNHLIAYKAEHSHCNAPVGCKQGEFALGSWINQLRMGKGSLSEEQKKELDDLGFIWDMAEHNWQRNFQALWISKTKMATPVCQSPTRMMQETWEPGSTINVEQSVPASCSLSVRRNSLNLGLSGKSECVLQYSQ</sequence>
<dbReference type="Gene3D" id="6.10.140.530">
    <property type="match status" value="1"/>
</dbReference>
<dbReference type="OrthoDB" id="75265at2759"/>
<proteinExistence type="predicted"/>
<dbReference type="AlphaFoldDB" id="A0A9N8E7A2"/>
<dbReference type="PANTHER" id="PTHR33418:SF1">
    <property type="entry name" value="HELICASE-ASSOCIATED DOMAIN-CONTAINING PROTEIN"/>
    <property type="match status" value="1"/>
</dbReference>
<organism evidence="3 4">
    <name type="scientific">Seminavis robusta</name>
    <dbReference type="NCBI Taxonomy" id="568900"/>
    <lineage>
        <taxon>Eukaryota</taxon>
        <taxon>Sar</taxon>
        <taxon>Stramenopiles</taxon>
        <taxon>Ochrophyta</taxon>
        <taxon>Bacillariophyta</taxon>
        <taxon>Bacillariophyceae</taxon>
        <taxon>Bacillariophycidae</taxon>
        <taxon>Naviculales</taxon>
        <taxon>Naviculaceae</taxon>
        <taxon>Seminavis</taxon>
    </lineage>
</organism>
<dbReference type="PANTHER" id="PTHR33418">
    <property type="entry name" value="HELICASE-ASSOCIATED"/>
    <property type="match status" value="1"/>
</dbReference>
<evidence type="ECO:0000313" key="4">
    <source>
        <dbReference type="Proteomes" id="UP001153069"/>
    </source>
</evidence>
<evidence type="ECO:0000256" key="1">
    <source>
        <dbReference type="SAM" id="MobiDB-lite"/>
    </source>
</evidence>
<feature type="compositionally biased region" description="Acidic residues" evidence="1">
    <location>
        <begin position="229"/>
        <end position="243"/>
    </location>
</feature>
<dbReference type="Pfam" id="PF03457">
    <property type="entry name" value="HA"/>
    <property type="match status" value="1"/>
</dbReference>
<name>A0A9N8E7A2_9STRA</name>
<reference evidence="3" key="1">
    <citation type="submission" date="2020-06" db="EMBL/GenBank/DDBJ databases">
        <authorList>
            <consortium name="Plant Systems Biology data submission"/>
        </authorList>
    </citation>
    <scope>NUCLEOTIDE SEQUENCE</scope>
    <source>
        <strain evidence="3">D6</strain>
    </source>
</reference>
<feature type="compositionally biased region" description="Pro residues" evidence="1">
    <location>
        <begin position="56"/>
        <end position="65"/>
    </location>
</feature>
<dbReference type="EMBL" id="CAICTM010000756">
    <property type="protein sequence ID" value="CAB9516051.1"/>
    <property type="molecule type" value="Genomic_DNA"/>
</dbReference>
<keyword evidence="4" id="KW-1185">Reference proteome</keyword>
<dbReference type="InterPro" id="IPR005114">
    <property type="entry name" value="Helicase_assoc"/>
</dbReference>
<feature type="region of interest" description="Disordered" evidence="1">
    <location>
        <begin position="40"/>
        <end position="66"/>
    </location>
</feature>